<dbReference type="SUPFAM" id="SSF103473">
    <property type="entry name" value="MFS general substrate transporter"/>
    <property type="match status" value="1"/>
</dbReference>
<keyword evidence="2" id="KW-1133">Transmembrane helix</keyword>
<dbReference type="Proteomes" id="UP000677436">
    <property type="component" value="Chromosome"/>
</dbReference>
<feature type="transmembrane region" description="Helical" evidence="2">
    <location>
        <begin position="46"/>
        <end position="66"/>
    </location>
</feature>
<dbReference type="InterPro" id="IPR052528">
    <property type="entry name" value="Sugar_transport-like"/>
</dbReference>
<feature type="transmembrane region" description="Helical" evidence="2">
    <location>
        <begin position="173"/>
        <end position="192"/>
    </location>
</feature>
<dbReference type="Pfam" id="PF07690">
    <property type="entry name" value="MFS_1"/>
    <property type="match status" value="1"/>
</dbReference>
<feature type="transmembrane region" description="Helical" evidence="2">
    <location>
        <begin position="104"/>
        <end position="126"/>
    </location>
</feature>
<comment type="subcellular location">
    <subcellularLocation>
        <location evidence="1">Cell membrane</location>
        <topology evidence="1">Multi-pass membrane protein</topology>
    </subcellularLocation>
</comment>
<accession>A0A8D5UH03</accession>
<name>A0A8D5UH03_9BACL</name>
<keyword evidence="2" id="KW-0812">Transmembrane</keyword>
<reference evidence="3" key="2">
    <citation type="journal article" date="2021" name="Microbiol. Resour. Announc.">
        <title>Complete Genome Sequence of Polycladomyces abyssicola JIR-001T, Isolated from Hemipelagic Sediment in Deep Seawater.</title>
        <authorList>
            <person name="Tsubouchi T."/>
            <person name="Kaneko Y."/>
        </authorList>
    </citation>
    <scope>NUCLEOTIDE SEQUENCE</scope>
    <source>
        <strain evidence="3">JIR-001</strain>
    </source>
</reference>
<feature type="transmembrane region" description="Helical" evidence="2">
    <location>
        <begin position="219"/>
        <end position="244"/>
    </location>
</feature>
<gene>
    <name evidence="3" type="ORF">JIR001_23410</name>
</gene>
<dbReference type="InterPro" id="IPR011701">
    <property type="entry name" value="MFS"/>
</dbReference>
<protein>
    <submittedName>
        <fullName evidence="3">MFS transporter</fullName>
    </submittedName>
</protein>
<dbReference type="PANTHER" id="PTHR23526:SF2">
    <property type="entry name" value="MAJOR FACILITATOR SUPERFAMILY (MFS) PROFILE DOMAIN-CONTAINING PROTEIN"/>
    <property type="match status" value="1"/>
</dbReference>
<proteinExistence type="predicted"/>
<keyword evidence="2" id="KW-0472">Membrane</keyword>
<feature type="transmembrane region" description="Helical" evidence="2">
    <location>
        <begin position="250"/>
        <end position="270"/>
    </location>
</feature>
<sequence>MGILNQLNRLDRQAWLLLAISGLFAVSTALSNTFVNVYLWKLKRDYGLIGWFNLLQYAAMAVTFIVSGRMAKSVDRVIVIRWGVAVHALFYLCVLLLGDGSARYISWLGGLLGVGAGLFWLAFNVLYFEITERNNRDVFNGMNGFLGSAAGIVAPLLSGWIITHVDRLTGYRIVFGLSMAIFLAAVMVSFLLKRRKVEGEYQLVSVLRQSFRMKERWRWVMAASVAQGAREGVFAFLIALLIYVTTQNEMVLGSFLTVSSLVSLIAFLLVGRYLRMQWRDESLFVGTFMMGVVVLPFVWKVDTWSLFLLGVGAALFYPLYMVPLTSTVFDVIGENKTSARLRIEYVVARELALNLGRVLSLALFLWWVSRTNDWEQLRWLLLIIGFVQIFVWWTLRHVPPVSMTTKPKPGSS</sequence>
<dbReference type="Gene3D" id="1.20.1250.20">
    <property type="entry name" value="MFS general substrate transporter like domains"/>
    <property type="match status" value="1"/>
</dbReference>
<evidence type="ECO:0000313" key="3">
    <source>
        <dbReference type="EMBL" id="BCU82558.1"/>
    </source>
</evidence>
<dbReference type="PANTHER" id="PTHR23526">
    <property type="entry name" value="INTEGRAL MEMBRANE TRANSPORT PROTEIN-RELATED"/>
    <property type="match status" value="1"/>
</dbReference>
<dbReference type="EMBL" id="AP024601">
    <property type="protein sequence ID" value="BCU82558.1"/>
    <property type="molecule type" value="Genomic_DNA"/>
</dbReference>
<reference evidence="3" key="1">
    <citation type="journal article" date="2013" name="Int. J. Syst. Evol. Microbiol.">
        <title>Polycladomyces abyssicola gen. nov., sp. nov., a thermophilic filamentous bacterium isolated from hemipelagic sediment.</title>
        <authorList>
            <person name="Tsubouchi T."/>
            <person name="Shimane Y."/>
            <person name="Mori K."/>
            <person name="Usui K."/>
            <person name="Hiraki T."/>
            <person name="Tame A."/>
            <person name="Uematsu K."/>
            <person name="Maruyama T."/>
            <person name="Hatada Y."/>
        </authorList>
    </citation>
    <scope>NUCLEOTIDE SEQUENCE</scope>
    <source>
        <strain evidence="3">JIR-001</strain>
    </source>
</reference>
<dbReference type="GO" id="GO:0005886">
    <property type="term" value="C:plasma membrane"/>
    <property type="evidence" value="ECO:0007669"/>
    <property type="project" value="UniProtKB-SubCell"/>
</dbReference>
<evidence type="ECO:0000313" key="4">
    <source>
        <dbReference type="Proteomes" id="UP000677436"/>
    </source>
</evidence>
<dbReference type="AlphaFoldDB" id="A0A8D5UH03"/>
<feature type="transmembrane region" description="Helical" evidence="2">
    <location>
        <begin position="78"/>
        <end position="98"/>
    </location>
</feature>
<dbReference type="CDD" id="cd06174">
    <property type="entry name" value="MFS"/>
    <property type="match status" value="1"/>
</dbReference>
<keyword evidence="4" id="KW-1185">Reference proteome</keyword>
<feature type="transmembrane region" description="Helical" evidence="2">
    <location>
        <begin position="305"/>
        <end position="325"/>
    </location>
</feature>
<feature type="transmembrane region" description="Helical" evidence="2">
    <location>
        <begin position="346"/>
        <end position="367"/>
    </location>
</feature>
<evidence type="ECO:0000256" key="1">
    <source>
        <dbReference type="ARBA" id="ARBA00004651"/>
    </source>
</evidence>
<feature type="transmembrane region" description="Helical" evidence="2">
    <location>
        <begin position="138"/>
        <end position="161"/>
    </location>
</feature>
<feature type="transmembrane region" description="Helical" evidence="2">
    <location>
        <begin position="379"/>
        <end position="398"/>
    </location>
</feature>
<organism evidence="3 4">
    <name type="scientific">Polycladomyces abyssicola</name>
    <dbReference type="NCBI Taxonomy" id="1125966"/>
    <lineage>
        <taxon>Bacteria</taxon>
        <taxon>Bacillati</taxon>
        <taxon>Bacillota</taxon>
        <taxon>Bacilli</taxon>
        <taxon>Bacillales</taxon>
        <taxon>Thermoactinomycetaceae</taxon>
        <taxon>Polycladomyces</taxon>
    </lineage>
</organism>
<dbReference type="GO" id="GO:0022857">
    <property type="term" value="F:transmembrane transporter activity"/>
    <property type="evidence" value="ECO:0007669"/>
    <property type="project" value="InterPro"/>
</dbReference>
<dbReference type="RefSeq" id="WP_212772883.1">
    <property type="nucleotide sequence ID" value="NZ_AP024601.1"/>
</dbReference>
<dbReference type="InterPro" id="IPR036259">
    <property type="entry name" value="MFS_trans_sf"/>
</dbReference>
<evidence type="ECO:0000256" key="2">
    <source>
        <dbReference type="SAM" id="Phobius"/>
    </source>
</evidence>
<feature type="transmembrane region" description="Helical" evidence="2">
    <location>
        <begin position="282"/>
        <end position="299"/>
    </location>
</feature>
<feature type="transmembrane region" description="Helical" evidence="2">
    <location>
        <begin position="15"/>
        <end position="40"/>
    </location>
</feature>
<dbReference type="KEGG" id="pabs:JIR001_23410"/>